<dbReference type="GO" id="GO:0061630">
    <property type="term" value="F:ubiquitin protein ligase activity"/>
    <property type="evidence" value="ECO:0007669"/>
    <property type="project" value="TreeGrafter"/>
</dbReference>
<evidence type="ECO:0000256" key="3">
    <source>
        <dbReference type="ARBA" id="ARBA00022833"/>
    </source>
</evidence>
<dbReference type="AlphaFoldDB" id="A0A815WZA4"/>
<organism evidence="6 8">
    <name type="scientific">Didymodactylos carnosus</name>
    <dbReference type="NCBI Taxonomy" id="1234261"/>
    <lineage>
        <taxon>Eukaryota</taxon>
        <taxon>Metazoa</taxon>
        <taxon>Spiralia</taxon>
        <taxon>Gnathifera</taxon>
        <taxon>Rotifera</taxon>
        <taxon>Eurotatoria</taxon>
        <taxon>Bdelloidea</taxon>
        <taxon>Philodinida</taxon>
        <taxon>Philodinidae</taxon>
        <taxon>Didymodactylos</taxon>
    </lineage>
</organism>
<dbReference type="Proteomes" id="UP000681722">
    <property type="component" value="Unassembled WGS sequence"/>
</dbReference>
<dbReference type="Pfam" id="PF13920">
    <property type="entry name" value="zf-C3HC4_3"/>
    <property type="match status" value="1"/>
</dbReference>
<evidence type="ECO:0000313" key="8">
    <source>
        <dbReference type="Proteomes" id="UP000663829"/>
    </source>
</evidence>
<proteinExistence type="predicted"/>
<evidence type="ECO:0000256" key="4">
    <source>
        <dbReference type="PROSITE-ProRule" id="PRU00175"/>
    </source>
</evidence>
<dbReference type="PROSITE" id="PS50089">
    <property type="entry name" value="ZF_RING_2"/>
    <property type="match status" value="1"/>
</dbReference>
<dbReference type="GO" id="GO:0008270">
    <property type="term" value="F:zinc ion binding"/>
    <property type="evidence" value="ECO:0007669"/>
    <property type="project" value="UniProtKB-KW"/>
</dbReference>
<dbReference type="EMBL" id="CAJNOQ010026736">
    <property type="protein sequence ID" value="CAF1548210.1"/>
    <property type="molecule type" value="Genomic_DNA"/>
</dbReference>
<keyword evidence="3" id="KW-0862">Zinc</keyword>
<evidence type="ECO:0000256" key="2">
    <source>
        <dbReference type="ARBA" id="ARBA00022771"/>
    </source>
</evidence>
<accession>A0A815WZA4</accession>
<dbReference type="InterPro" id="IPR001841">
    <property type="entry name" value="Znf_RING"/>
</dbReference>
<reference evidence="6" key="1">
    <citation type="submission" date="2021-02" db="EMBL/GenBank/DDBJ databases">
        <authorList>
            <person name="Nowell W R."/>
        </authorList>
    </citation>
    <scope>NUCLEOTIDE SEQUENCE</scope>
</reference>
<dbReference type="GO" id="GO:0016567">
    <property type="term" value="P:protein ubiquitination"/>
    <property type="evidence" value="ECO:0007669"/>
    <property type="project" value="TreeGrafter"/>
</dbReference>
<feature type="domain" description="RING-type" evidence="5">
    <location>
        <begin position="28"/>
        <end position="63"/>
    </location>
</feature>
<evidence type="ECO:0000259" key="5">
    <source>
        <dbReference type="PROSITE" id="PS50089"/>
    </source>
</evidence>
<dbReference type="PANTHER" id="PTHR22696">
    <property type="entry name" value="E3 UBIQUITIN-PROTEIN LIGASE RNF26"/>
    <property type="match status" value="1"/>
</dbReference>
<evidence type="ECO:0000256" key="1">
    <source>
        <dbReference type="ARBA" id="ARBA00022723"/>
    </source>
</evidence>
<dbReference type="Proteomes" id="UP000663829">
    <property type="component" value="Unassembled WGS sequence"/>
</dbReference>
<evidence type="ECO:0000313" key="7">
    <source>
        <dbReference type="EMBL" id="CAF4409054.1"/>
    </source>
</evidence>
<dbReference type="OrthoDB" id="774873at2759"/>
<protein>
    <recommendedName>
        <fullName evidence="5">RING-type domain-containing protein</fullName>
    </recommendedName>
</protein>
<name>A0A815WZA4_9BILA</name>
<keyword evidence="8" id="KW-1185">Reference proteome</keyword>
<dbReference type="Gene3D" id="3.30.40.10">
    <property type="entry name" value="Zinc/RING finger domain, C3HC4 (zinc finger)"/>
    <property type="match status" value="1"/>
</dbReference>
<dbReference type="InterPro" id="IPR013083">
    <property type="entry name" value="Znf_RING/FYVE/PHD"/>
</dbReference>
<sequence length="78" mass="8449">MANKLITEGFNQLPIKTQESVSAPSPLCVVCQTDDKSIACIPCGHLATCVPCGYSLRNCPICRKQIAAFVKFTYKALV</sequence>
<dbReference type="GO" id="GO:0006511">
    <property type="term" value="P:ubiquitin-dependent protein catabolic process"/>
    <property type="evidence" value="ECO:0007669"/>
    <property type="project" value="TreeGrafter"/>
</dbReference>
<evidence type="ECO:0000313" key="6">
    <source>
        <dbReference type="EMBL" id="CAF1548210.1"/>
    </source>
</evidence>
<comment type="caution">
    <text evidence="6">The sequence shown here is derived from an EMBL/GenBank/DDBJ whole genome shotgun (WGS) entry which is preliminary data.</text>
</comment>
<gene>
    <name evidence="6" type="ORF">GPM918_LOCUS39037</name>
    <name evidence="7" type="ORF">SRO942_LOCUS39893</name>
</gene>
<keyword evidence="2 4" id="KW-0863">Zinc-finger</keyword>
<dbReference type="PANTHER" id="PTHR22696:SF1">
    <property type="entry name" value="E3 UBIQUITIN-PROTEIN LIGASE RNF26"/>
    <property type="match status" value="1"/>
</dbReference>
<dbReference type="EMBL" id="CAJOBC010092405">
    <property type="protein sequence ID" value="CAF4409054.1"/>
    <property type="molecule type" value="Genomic_DNA"/>
</dbReference>
<keyword evidence="1" id="KW-0479">Metal-binding</keyword>
<dbReference type="FunFam" id="1.10.1170.10:FF:000002">
    <property type="entry name" value="Baculoviral IAP repeat containing 7"/>
    <property type="match status" value="1"/>
</dbReference>
<dbReference type="SUPFAM" id="SSF57850">
    <property type="entry name" value="RING/U-box"/>
    <property type="match status" value="1"/>
</dbReference>